<evidence type="ECO:0000313" key="2">
    <source>
        <dbReference type="Proteomes" id="UP001341281"/>
    </source>
</evidence>
<gene>
    <name evidence="1" type="ORF">U9M48_036270</name>
</gene>
<dbReference type="AlphaFoldDB" id="A0AAQ3UD52"/>
<sequence>MLSAVRSGAAGGWRPPPHHFQRLLSSFSGALPERPQAAELLELAEVEKVLRDVRAGDVRVFPVGEGGLHGGACADYMVVATGRSDWHIKQKQKGSDRLLMPSVEGQQAGKWVDFIVRSGISDHCTATTPMDLHLQLRPTDGTPVEDLSRYRHIVGSLVYIRVTRPCIAHALFALCIAVLARDNDSVSILYGLDSPLQLHAYSDSTWASDPLDRRSITGYCILLGYSYIAWMSKKQTTVSRSSTKAELRALATVSAPRSSVFIACYSDFGISCDSPTPLLCDNTGAIQIGNDPVKHELTKHIGVDASFTLLTVIRRSIIIHALEERAREYYDLEGIWSKEVSTNTSAQ</sequence>
<dbReference type="CDD" id="cd09272">
    <property type="entry name" value="RNase_HI_RT_Ty1"/>
    <property type="match status" value="1"/>
</dbReference>
<organism evidence="1 2">
    <name type="scientific">Paspalum notatum var. saurae</name>
    <dbReference type="NCBI Taxonomy" id="547442"/>
    <lineage>
        <taxon>Eukaryota</taxon>
        <taxon>Viridiplantae</taxon>
        <taxon>Streptophyta</taxon>
        <taxon>Embryophyta</taxon>
        <taxon>Tracheophyta</taxon>
        <taxon>Spermatophyta</taxon>
        <taxon>Magnoliopsida</taxon>
        <taxon>Liliopsida</taxon>
        <taxon>Poales</taxon>
        <taxon>Poaceae</taxon>
        <taxon>PACMAD clade</taxon>
        <taxon>Panicoideae</taxon>
        <taxon>Andropogonodae</taxon>
        <taxon>Paspaleae</taxon>
        <taxon>Paspalinae</taxon>
        <taxon>Paspalum</taxon>
    </lineage>
</organism>
<proteinExistence type="predicted"/>
<dbReference type="Proteomes" id="UP001341281">
    <property type="component" value="Chromosome 08"/>
</dbReference>
<dbReference type="PANTHER" id="PTHR11439:SF461">
    <property type="entry name" value="OS10G0432200 PROTEIN"/>
    <property type="match status" value="1"/>
</dbReference>
<dbReference type="Gene3D" id="3.30.460.10">
    <property type="entry name" value="Beta Polymerase, domain 2"/>
    <property type="match status" value="2"/>
</dbReference>
<protein>
    <submittedName>
        <fullName evidence="1">Uncharacterized protein</fullName>
    </submittedName>
</protein>
<keyword evidence="2" id="KW-1185">Reference proteome</keyword>
<reference evidence="1 2" key="1">
    <citation type="submission" date="2024-02" db="EMBL/GenBank/DDBJ databases">
        <title>High-quality chromosome-scale genome assembly of Pensacola bahiagrass (Paspalum notatum Flugge var. saurae).</title>
        <authorList>
            <person name="Vega J.M."/>
            <person name="Podio M."/>
            <person name="Orjuela J."/>
            <person name="Siena L.A."/>
            <person name="Pessino S.C."/>
            <person name="Combes M.C."/>
            <person name="Mariac C."/>
            <person name="Albertini E."/>
            <person name="Pupilli F."/>
            <person name="Ortiz J.P.A."/>
            <person name="Leblanc O."/>
        </authorList>
    </citation>
    <scope>NUCLEOTIDE SEQUENCE [LARGE SCALE GENOMIC DNA]</scope>
    <source>
        <strain evidence="1">R1</strain>
        <tissue evidence="1">Leaf</tissue>
    </source>
</reference>
<accession>A0AAQ3UD52</accession>
<dbReference type="EMBL" id="CP144752">
    <property type="protein sequence ID" value="WVZ89925.1"/>
    <property type="molecule type" value="Genomic_DNA"/>
</dbReference>
<name>A0AAQ3UD52_PASNO</name>
<dbReference type="SUPFAM" id="SSF81301">
    <property type="entry name" value="Nucleotidyltransferase"/>
    <property type="match status" value="1"/>
</dbReference>
<dbReference type="InterPro" id="IPR043519">
    <property type="entry name" value="NT_sf"/>
</dbReference>
<evidence type="ECO:0000313" key="1">
    <source>
        <dbReference type="EMBL" id="WVZ89925.1"/>
    </source>
</evidence>
<dbReference type="PANTHER" id="PTHR11439">
    <property type="entry name" value="GAG-POL-RELATED RETROTRANSPOSON"/>
    <property type="match status" value="1"/>
</dbReference>
<feature type="non-terminal residue" evidence="1">
    <location>
        <position position="347"/>
    </location>
</feature>